<accession>A0A8T2CNJ4</accession>
<sequence length="40" mass="4725">MFWCDNRKRSRLFASGIHAPGRWANMAGKFWRGNKEEEAL</sequence>
<organism evidence="1 2">
    <name type="scientific">Arabidopsis suecica</name>
    <name type="common">Swedish thale-cress</name>
    <name type="synonym">Cardaminopsis suecica</name>
    <dbReference type="NCBI Taxonomy" id="45249"/>
    <lineage>
        <taxon>Eukaryota</taxon>
        <taxon>Viridiplantae</taxon>
        <taxon>Streptophyta</taxon>
        <taxon>Embryophyta</taxon>
        <taxon>Tracheophyta</taxon>
        <taxon>Spermatophyta</taxon>
        <taxon>Magnoliopsida</taxon>
        <taxon>eudicotyledons</taxon>
        <taxon>Gunneridae</taxon>
        <taxon>Pentapetalae</taxon>
        <taxon>rosids</taxon>
        <taxon>malvids</taxon>
        <taxon>Brassicales</taxon>
        <taxon>Brassicaceae</taxon>
        <taxon>Camelineae</taxon>
        <taxon>Arabidopsis</taxon>
    </lineage>
</organism>
<gene>
    <name evidence="1" type="ORF">ISN44_As06g010140</name>
</gene>
<comment type="caution">
    <text evidence="1">The sequence shown here is derived from an EMBL/GenBank/DDBJ whole genome shotgun (WGS) entry which is preliminary data.</text>
</comment>
<proteinExistence type="predicted"/>
<protein>
    <submittedName>
        <fullName evidence="1">Uncharacterized protein</fullName>
    </submittedName>
</protein>
<reference evidence="1 2" key="1">
    <citation type="submission" date="2020-12" db="EMBL/GenBank/DDBJ databases">
        <title>Concerted genomic and epigenomic changes stabilize Arabidopsis allopolyploids.</title>
        <authorList>
            <person name="Chen Z."/>
        </authorList>
    </citation>
    <scope>NUCLEOTIDE SEQUENCE [LARGE SCALE GENOMIC DNA]</scope>
    <source>
        <strain evidence="1">As9502</strain>
        <tissue evidence="1">Leaf</tissue>
    </source>
</reference>
<dbReference type="EMBL" id="JAEFBJ010000006">
    <property type="protein sequence ID" value="KAG7596571.1"/>
    <property type="molecule type" value="Genomic_DNA"/>
</dbReference>
<keyword evidence="2" id="KW-1185">Reference proteome</keyword>
<dbReference type="AlphaFoldDB" id="A0A8T2CNJ4"/>
<dbReference type="Proteomes" id="UP000694251">
    <property type="component" value="Chromosome 6"/>
</dbReference>
<name>A0A8T2CNJ4_ARASU</name>
<evidence type="ECO:0000313" key="1">
    <source>
        <dbReference type="EMBL" id="KAG7596571.1"/>
    </source>
</evidence>
<evidence type="ECO:0000313" key="2">
    <source>
        <dbReference type="Proteomes" id="UP000694251"/>
    </source>
</evidence>